<dbReference type="PANTHER" id="PTHR33593:SF28">
    <property type="entry name" value="ANKYRIN REPEAT_KH DOMAIN PROTEIN (DUF1442)"/>
    <property type="match status" value="1"/>
</dbReference>
<accession>A0AAV5HR61</accession>
<gene>
    <name evidence="1" type="ORF">SLEP1_g2653</name>
</gene>
<name>A0AAV5HR61_9ROSI</name>
<dbReference type="Proteomes" id="UP001054252">
    <property type="component" value="Unassembled WGS sequence"/>
</dbReference>
<dbReference type="InterPro" id="IPR009902">
    <property type="entry name" value="DUF1442"/>
</dbReference>
<organism evidence="1 2">
    <name type="scientific">Rubroshorea leprosula</name>
    <dbReference type="NCBI Taxonomy" id="152421"/>
    <lineage>
        <taxon>Eukaryota</taxon>
        <taxon>Viridiplantae</taxon>
        <taxon>Streptophyta</taxon>
        <taxon>Embryophyta</taxon>
        <taxon>Tracheophyta</taxon>
        <taxon>Spermatophyta</taxon>
        <taxon>Magnoliopsida</taxon>
        <taxon>eudicotyledons</taxon>
        <taxon>Gunneridae</taxon>
        <taxon>Pentapetalae</taxon>
        <taxon>rosids</taxon>
        <taxon>malvids</taxon>
        <taxon>Malvales</taxon>
        <taxon>Dipterocarpaceae</taxon>
        <taxon>Rubroshorea</taxon>
    </lineage>
</organism>
<reference evidence="1 2" key="1">
    <citation type="journal article" date="2021" name="Commun. Biol.">
        <title>The genome of Shorea leprosula (Dipterocarpaceae) highlights the ecological relevance of drought in aseasonal tropical rainforests.</title>
        <authorList>
            <person name="Ng K.K.S."/>
            <person name="Kobayashi M.J."/>
            <person name="Fawcett J.A."/>
            <person name="Hatakeyama M."/>
            <person name="Paape T."/>
            <person name="Ng C.H."/>
            <person name="Ang C.C."/>
            <person name="Tnah L.H."/>
            <person name="Lee C.T."/>
            <person name="Nishiyama T."/>
            <person name="Sese J."/>
            <person name="O'Brien M.J."/>
            <person name="Copetti D."/>
            <person name="Mohd Noor M.I."/>
            <person name="Ong R.C."/>
            <person name="Putra M."/>
            <person name="Sireger I.Z."/>
            <person name="Indrioko S."/>
            <person name="Kosugi Y."/>
            <person name="Izuno A."/>
            <person name="Isagi Y."/>
            <person name="Lee S.L."/>
            <person name="Shimizu K.K."/>
        </authorList>
    </citation>
    <scope>NUCLEOTIDE SEQUENCE [LARGE SCALE GENOMIC DNA]</scope>
    <source>
        <strain evidence="1">214</strain>
    </source>
</reference>
<proteinExistence type="predicted"/>
<protein>
    <submittedName>
        <fullName evidence="1">Uncharacterized protein</fullName>
    </submittedName>
</protein>
<comment type="caution">
    <text evidence="1">The sequence shown here is derived from an EMBL/GenBank/DDBJ whole genome shotgun (WGS) entry which is preliminary data.</text>
</comment>
<dbReference type="Pfam" id="PF07279">
    <property type="entry name" value="DUF1442"/>
    <property type="match status" value="1"/>
</dbReference>
<keyword evidence="2" id="KW-1185">Reference proteome</keyword>
<dbReference type="PANTHER" id="PTHR33593">
    <property type="entry name" value="DUF1442 FAMILY PROTEIN"/>
    <property type="match status" value="1"/>
</dbReference>
<sequence>MKLVWCPDMASKAYIDTVKSCQNFKEPGVPELLSAMAAGWNSKLIVESWSHGGPIATSVGLAVAASHTSGRHVCIVPDERSRSGYIQAMRELAGISPTNVVVGDGGELVAEISGVDFLVVDSKCDDFASVLRRARLSDGGAVLACKNARDRRCSGFRWNWVLDRGTRVARSVFLPVGKGLDIAHVGANGEDAFSDKAPGRWIRHIDQRSGEEHIFRG</sequence>
<evidence type="ECO:0000313" key="2">
    <source>
        <dbReference type="Proteomes" id="UP001054252"/>
    </source>
</evidence>
<evidence type="ECO:0000313" key="1">
    <source>
        <dbReference type="EMBL" id="GKU88384.1"/>
    </source>
</evidence>
<dbReference type="AlphaFoldDB" id="A0AAV5HR61"/>
<dbReference type="EMBL" id="BPVZ01000002">
    <property type="protein sequence ID" value="GKU88384.1"/>
    <property type="molecule type" value="Genomic_DNA"/>
</dbReference>